<protein>
    <recommendedName>
        <fullName evidence="1">Heterokaryon incompatibility domain-containing protein</fullName>
    </recommendedName>
</protein>
<dbReference type="PANTHER" id="PTHR24148">
    <property type="entry name" value="ANKYRIN REPEAT DOMAIN-CONTAINING PROTEIN 39 HOMOLOG-RELATED"/>
    <property type="match status" value="1"/>
</dbReference>
<dbReference type="AlphaFoldDB" id="A0A395IGL9"/>
<dbReference type="Pfam" id="PF06985">
    <property type="entry name" value="HET"/>
    <property type="match status" value="1"/>
</dbReference>
<keyword evidence="3" id="KW-1185">Reference proteome</keyword>
<sequence>MIAGIIVLEIISSYPKYPPHIDKDLKNPLILGSLNNSISKDSFTSYQYEVLPEGYIRLVHIKAGTPEDPIELELKSIRFRPFKLTGWIPEKYIPHYEALSYTWEENGKEDNLPGMVNGQPFYITANLHSALLAIRRNPISLPLWIDAICIDQKDNVEKEQQLRIMHQIYKNATKCARLARQR</sequence>
<accession>A0A395IGL9</accession>
<name>A0A395IGL9_9HELO</name>
<feature type="domain" description="Heterokaryon incompatibility" evidence="1">
    <location>
        <begin position="96"/>
        <end position="175"/>
    </location>
</feature>
<organism evidence="2 3">
    <name type="scientific">Monilinia fructigena</name>
    <dbReference type="NCBI Taxonomy" id="38457"/>
    <lineage>
        <taxon>Eukaryota</taxon>
        <taxon>Fungi</taxon>
        <taxon>Dikarya</taxon>
        <taxon>Ascomycota</taxon>
        <taxon>Pezizomycotina</taxon>
        <taxon>Leotiomycetes</taxon>
        <taxon>Helotiales</taxon>
        <taxon>Sclerotiniaceae</taxon>
        <taxon>Monilinia</taxon>
    </lineage>
</organism>
<evidence type="ECO:0000259" key="1">
    <source>
        <dbReference type="Pfam" id="PF06985"/>
    </source>
</evidence>
<dbReference type="InterPro" id="IPR010730">
    <property type="entry name" value="HET"/>
</dbReference>
<dbReference type="EMBL" id="QKRW01000055">
    <property type="protein sequence ID" value="RAL59326.1"/>
    <property type="molecule type" value="Genomic_DNA"/>
</dbReference>
<evidence type="ECO:0000313" key="3">
    <source>
        <dbReference type="Proteomes" id="UP000249056"/>
    </source>
</evidence>
<evidence type="ECO:0000313" key="2">
    <source>
        <dbReference type="EMBL" id="RAL59326.1"/>
    </source>
</evidence>
<comment type="caution">
    <text evidence="2">The sequence shown here is derived from an EMBL/GenBank/DDBJ whole genome shotgun (WGS) entry which is preliminary data.</text>
</comment>
<proteinExistence type="predicted"/>
<reference evidence="2 3" key="1">
    <citation type="submission" date="2018-06" db="EMBL/GenBank/DDBJ databases">
        <title>Genome Sequence of the Brown Rot Fungal Pathogen Monilinia fructigena.</title>
        <authorList>
            <person name="Landi L."/>
            <person name="De Miccolis Angelini R.M."/>
            <person name="Pollastro S."/>
            <person name="Abate D."/>
            <person name="Faretra F."/>
            <person name="Romanazzi G."/>
        </authorList>
    </citation>
    <scope>NUCLEOTIDE SEQUENCE [LARGE SCALE GENOMIC DNA]</scope>
    <source>
        <strain evidence="2 3">Mfrg269</strain>
    </source>
</reference>
<dbReference type="PANTHER" id="PTHR24148:SF73">
    <property type="entry name" value="HET DOMAIN PROTEIN (AFU_ORTHOLOGUE AFUA_8G01020)"/>
    <property type="match status" value="1"/>
</dbReference>
<dbReference type="InterPro" id="IPR052895">
    <property type="entry name" value="HetReg/Transcr_Mod"/>
</dbReference>
<dbReference type="OrthoDB" id="3548752at2759"/>
<dbReference type="Proteomes" id="UP000249056">
    <property type="component" value="Unassembled WGS sequence"/>
</dbReference>
<gene>
    <name evidence="2" type="ORF">DID88_006931</name>
</gene>